<comment type="caution">
    <text evidence="2">The sequence shown here is derived from an EMBL/GenBank/DDBJ whole genome shotgun (WGS) entry which is preliminary data.</text>
</comment>
<dbReference type="InterPro" id="IPR027417">
    <property type="entry name" value="P-loop_NTPase"/>
</dbReference>
<organism evidence="2 3">
    <name type="scientific">Duganella guangzhouensis</name>
    <dbReference type="NCBI Taxonomy" id="2666084"/>
    <lineage>
        <taxon>Bacteria</taxon>
        <taxon>Pseudomonadati</taxon>
        <taxon>Pseudomonadota</taxon>
        <taxon>Betaproteobacteria</taxon>
        <taxon>Burkholderiales</taxon>
        <taxon>Oxalobacteraceae</taxon>
        <taxon>Telluria group</taxon>
        <taxon>Duganella</taxon>
    </lineage>
</organism>
<evidence type="ECO:0000313" key="2">
    <source>
        <dbReference type="EMBL" id="MRW88395.1"/>
    </source>
</evidence>
<dbReference type="Pfam" id="PF14490">
    <property type="entry name" value="HHH_RecD2"/>
    <property type="match status" value="1"/>
</dbReference>
<dbReference type="RefSeq" id="WP_154371939.1">
    <property type="nucleotide sequence ID" value="NZ_WKJK01000001.1"/>
</dbReference>
<dbReference type="SUPFAM" id="SSF52540">
    <property type="entry name" value="P-loop containing nucleoside triphosphate hydrolases"/>
    <property type="match status" value="2"/>
</dbReference>
<dbReference type="Gene3D" id="3.40.50.300">
    <property type="entry name" value="P-loop containing nucleotide triphosphate hydrolases"/>
    <property type="match status" value="2"/>
</dbReference>
<keyword evidence="3" id="KW-1185">Reference proteome</keyword>
<sequence>MQMECVVSVSELIHVLPDGASIFVGVTEDGTEVRTVASGRVMKSPAILGYTYRLVGIFKSHAEHGRQFHVIECRLEPPGGRLMVNLLARNAAFKGLGKIKAKRLWDVYGDALPQILSAGSISRLSLVLSPMLAEQLVESWAKFKAHSDLLRFLDENGFELCLTEKITTMWGNSALEILRVDPYRMLAFSNWIAVDRAALGMNIGNRDERRLIASVESVLYDQLESGHTLTPTALLCDLVDRRLKFKVADRAIHLAEKSGAIFGESSWGYQTVTIRSMETAIQQRVRALTACRPEATVWIAPPTFAERQQVAELQDGVTLSSEQIDGVLMPFQKAFSVLSVAVGTGETVVLRRVVEHAAKKSIPVLQLAVPQRAAQRLSAATSHPAMTCAKLLSQVNNGFAVPDGAIVIIAEASTLDVATFFKLLRVLPDTVNILLVGDESKLPPTNFGLVLHRLVDVAGIPTITLGQLEGQVDRFSMQVAAQAVLARQFPKFVPFTGRHAGVSFVNCTSDQVFSELRNIANEWDGDDFQFLSNVKVGRDSVNSINKAFHAEQCEEIYGYPYLITSEPVIFQINDYERGLVKGSLGRVIRQIDGSGVEVDFDGEKHVISNFELTQKIDLAYAITVQEAHGSNFSRVAVVLGSSTVPDQTLIYTALACGIEQVVFVGDSKVFELAVMGGHSAHTRMVGINFSMVEAS</sequence>
<dbReference type="Proteomes" id="UP000433309">
    <property type="component" value="Unassembled WGS sequence"/>
</dbReference>
<accession>A0A6I2KRW4</accession>
<gene>
    <name evidence="2" type="ORF">GJ699_00155</name>
</gene>
<proteinExistence type="predicted"/>
<evidence type="ECO:0000259" key="1">
    <source>
        <dbReference type="Pfam" id="PF14490"/>
    </source>
</evidence>
<dbReference type="Gene3D" id="2.30.30.940">
    <property type="match status" value="1"/>
</dbReference>
<name>A0A6I2KRW4_9BURK</name>
<protein>
    <submittedName>
        <fullName evidence="2">AAA family ATPase</fullName>
    </submittedName>
</protein>
<dbReference type="InterPro" id="IPR029493">
    <property type="entry name" value="RecD2-like_HHH"/>
</dbReference>
<feature type="domain" description="ATP-dependent RecD2 DNA helicase-like helix-hairpin-helix" evidence="1">
    <location>
        <begin position="145"/>
        <end position="228"/>
    </location>
</feature>
<dbReference type="Pfam" id="PF13604">
    <property type="entry name" value="AAA_30"/>
    <property type="match status" value="1"/>
</dbReference>
<evidence type="ECO:0000313" key="3">
    <source>
        <dbReference type="Proteomes" id="UP000433309"/>
    </source>
</evidence>
<reference evidence="2 3" key="1">
    <citation type="submission" date="2019-11" db="EMBL/GenBank/DDBJ databases">
        <title>Novel species isolated from a subtropical stream in China.</title>
        <authorList>
            <person name="Lu H."/>
        </authorList>
    </citation>
    <scope>NUCLEOTIDE SEQUENCE [LARGE SCALE GENOMIC DNA]</scope>
    <source>
        <strain evidence="2 3">FT80W</strain>
    </source>
</reference>
<dbReference type="EMBL" id="WKJK01000001">
    <property type="protein sequence ID" value="MRW88395.1"/>
    <property type="molecule type" value="Genomic_DNA"/>
</dbReference>
<dbReference type="AlphaFoldDB" id="A0A6I2KRW4"/>